<feature type="domain" description="Plastocyanin-like" evidence="6">
    <location>
        <begin position="109"/>
        <end position="181"/>
    </location>
</feature>
<dbReference type="InterPro" id="IPR002355">
    <property type="entry name" value="Cu_oxidase_Cu_BS"/>
</dbReference>
<evidence type="ECO:0000313" key="8">
    <source>
        <dbReference type="Proteomes" id="UP001164746"/>
    </source>
</evidence>
<dbReference type="InterPro" id="IPR011707">
    <property type="entry name" value="Cu-oxidase-like_N"/>
</dbReference>
<name>A0ABY7DDQ7_MYAAR</name>
<dbReference type="PANTHER" id="PTHR11709">
    <property type="entry name" value="MULTI-COPPER OXIDASE"/>
    <property type="match status" value="1"/>
</dbReference>
<dbReference type="InterPro" id="IPR008972">
    <property type="entry name" value="Cupredoxin"/>
</dbReference>
<keyword evidence="3" id="KW-0560">Oxidoreductase</keyword>
<dbReference type="PROSITE" id="PS00080">
    <property type="entry name" value="MULTICOPPER_OXIDASE2"/>
    <property type="match status" value="1"/>
</dbReference>
<keyword evidence="2" id="KW-0479">Metal-binding</keyword>
<feature type="domain" description="Plastocyanin-like" evidence="5">
    <location>
        <begin position="878"/>
        <end position="978"/>
    </location>
</feature>
<evidence type="ECO:0000313" key="7">
    <source>
        <dbReference type="EMBL" id="WAQ95424.1"/>
    </source>
</evidence>
<dbReference type="EMBL" id="CP111013">
    <property type="protein sequence ID" value="WAQ95424.1"/>
    <property type="molecule type" value="Genomic_DNA"/>
</dbReference>
<keyword evidence="4" id="KW-1133">Transmembrane helix</keyword>
<keyword evidence="4" id="KW-0812">Transmembrane</keyword>
<feature type="domain" description="Plastocyanin-like" evidence="6">
    <location>
        <begin position="715"/>
        <end position="821"/>
    </location>
</feature>
<reference evidence="7" key="1">
    <citation type="submission" date="2022-11" db="EMBL/GenBank/DDBJ databases">
        <title>Centuries of genome instability and evolution in soft-shell clam transmissible cancer (bioRxiv).</title>
        <authorList>
            <person name="Hart S.F.M."/>
            <person name="Yonemitsu M.A."/>
            <person name="Giersch R.M."/>
            <person name="Beal B.F."/>
            <person name="Arriagada G."/>
            <person name="Davis B.W."/>
            <person name="Ostrander E.A."/>
            <person name="Goff S.P."/>
            <person name="Metzger M.J."/>
        </authorList>
    </citation>
    <scope>NUCLEOTIDE SEQUENCE</scope>
    <source>
        <strain evidence="7">MELC-2E11</strain>
        <tissue evidence="7">Siphon/mantle</tissue>
    </source>
</reference>
<proteinExistence type="inferred from homology"/>
<evidence type="ECO:0000259" key="6">
    <source>
        <dbReference type="Pfam" id="PF07732"/>
    </source>
</evidence>
<dbReference type="Proteomes" id="UP001164746">
    <property type="component" value="Chromosome 2"/>
</dbReference>
<gene>
    <name evidence="7" type="ORF">MAR_028114</name>
</gene>
<accession>A0ABY7DDQ7</accession>
<dbReference type="SUPFAM" id="SSF49503">
    <property type="entry name" value="Cupredoxins"/>
    <property type="match status" value="5"/>
</dbReference>
<dbReference type="Pfam" id="PF07732">
    <property type="entry name" value="Cu-oxidase_3"/>
    <property type="match status" value="2"/>
</dbReference>
<evidence type="ECO:0000256" key="1">
    <source>
        <dbReference type="ARBA" id="ARBA00010609"/>
    </source>
</evidence>
<evidence type="ECO:0000259" key="5">
    <source>
        <dbReference type="Pfam" id="PF07731"/>
    </source>
</evidence>
<keyword evidence="4" id="KW-0472">Membrane</keyword>
<sequence>MRLSFDTKFCQDIEKMEIKTVMSSRKKLLVVCGVACVLVILGFVAALVVISVRKDDEGTGYSIDNGGVPIPEKDRRVSRNYFLRAEQVEWDYLPLQENMEIKSPPSFGYVGPLLRGEVGEVMRIHFRNDIDIPASVHPHGVKYTKANEGANYTDGTYGSARKDDGIPPGGQYTYTWDVTSEFSPRDGDPSCLPFAYHSHVHPMMDINSGLVGAEGTRADVDREHVLYFDSIDEGATWLTDENLKRCGDPDECKRLYESGDPDFEESLKKDSINDGMKVYLTVRDCGGVMPEQLSGRVRTHFLSAEMEDWNYAPSGRNLFDDRDLVAPSTESEKYFAKTYNGKPMIGGIYRKTRFFEYDSVQYMTRKNRTAQEEHMGLLGPVIRAELGDVVSVTLLNLSPFPVSVVMQGVSIDSSQNGMGMKMAGGGDNNYTGRFVQPGELGSYTFTVPWGVGPGDDDSACLTYMYYSGVNMERDINTGLVGPLLICRPGTLDAYSSKQRFVDREMFLYFASIDENLSWHIDHNVATNVNDSVDADDEDFGLDVCRDDNVVWHVLSFGQTEGNHVVTFNGNNVVIDGTFRDSHVIISGQTFSALMKPDNVGNWSLYCHNTYHYDAGMTAMYHVDKCGAAYRTFYPTTGNVRHYYIAAIERKWDYSPDTIFPLDGSNYSHPSHEQHGRVQKEGKFIGSIYTKALYREFTDSTFTEEKVRSADEIHLGIMGPFIKAEVGDTIEVVFKNMASRPYSIHAQGVRYNKTYEGMAYADGQTDKRGDSVQPGSTFTYRWDVPTSSGPSNHGQKCVNFLYHSAVDPVRDVYAGLAGPIVVCRAGILDNSGKRTDSVEKEFALLFQAFDENKSWYLNQNIQENCPDADTSTPEFEESNKYDSINGLIYNNVQGLVAKTGDNIAWYVIGLGENEDMHTVHFHGHTYTYRTGQSHEGDVIEVFPGTYETVEMFANNPGTWLLHCHVEQHMQDGMIATYTILENNE</sequence>
<dbReference type="PANTHER" id="PTHR11709:SF504">
    <property type="entry name" value="PLASTOCYANIN-LIKE DOMAIN-CONTAINING PROTEIN"/>
    <property type="match status" value="1"/>
</dbReference>
<dbReference type="InterPro" id="IPR033138">
    <property type="entry name" value="Cu_oxidase_CS"/>
</dbReference>
<dbReference type="InterPro" id="IPR045087">
    <property type="entry name" value="Cu-oxidase_fam"/>
</dbReference>
<organism evidence="7 8">
    <name type="scientific">Mya arenaria</name>
    <name type="common">Soft-shell clam</name>
    <dbReference type="NCBI Taxonomy" id="6604"/>
    <lineage>
        <taxon>Eukaryota</taxon>
        <taxon>Metazoa</taxon>
        <taxon>Spiralia</taxon>
        <taxon>Lophotrochozoa</taxon>
        <taxon>Mollusca</taxon>
        <taxon>Bivalvia</taxon>
        <taxon>Autobranchia</taxon>
        <taxon>Heteroconchia</taxon>
        <taxon>Euheterodonta</taxon>
        <taxon>Imparidentia</taxon>
        <taxon>Neoheterodontei</taxon>
        <taxon>Myida</taxon>
        <taxon>Myoidea</taxon>
        <taxon>Myidae</taxon>
        <taxon>Mya</taxon>
    </lineage>
</organism>
<evidence type="ECO:0000256" key="4">
    <source>
        <dbReference type="SAM" id="Phobius"/>
    </source>
</evidence>
<dbReference type="Gene3D" id="2.60.40.420">
    <property type="entry name" value="Cupredoxins - blue copper proteins"/>
    <property type="match status" value="5"/>
</dbReference>
<keyword evidence="8" id="KW-1185">Reference proteome</keyword>
<feature type="transmembrane region" description="Helical" evidence="4">
    <location>
        <begin position="28"/>
        <end position="52"/>
    </location>
</feature>
<comment type="similarity">
    <text evidence="1">Belongs to the multicopper oxidase family.</text>
</comment>
<dbReference type="Pfam" id="PF07731">
    <property type="entry name" value="Cu-oxidase_2"/>
    <property type="match status" value="2"/>
</dbReference>
<dbReference type="InterPro" id="IPR011706">
    <property type="entry name" value="Cu-oxidase_C"/>
</dbReference>
<evidence type="ECO:0000256" key="2">
    <source>
        <dbReference type="ARBA" id="ARBA00022723"/>
    </source>
</evidence>
<evidence type="ECO:0000256" key="3">
    <source>
        <dbReference type="ARBA" id="ARBA00023002"/>
    </source>
</evidence>
<protein>
    <submittedName>
        <fullName evidence="7">HEPH-like protein</fullName>
    </submittedName>
</protein>
<feature type="domain" description="Plastocyanin-like" evidence="5">
    <location>
        <begin position="574"/>
        <end position="623"/>
    </location>
</feature>
<dbReference type="PROSITE" id="PS00079">
    <property type="entry name" value="MULTICOPPER_OXIDASE1"/>
    <property type="match status" value="2"/>
</dbReference>